<reference evidence="3" key="1">
    <citation type="submission" date="2021-02" db="EMBL/GenBank/DDBJ databases">
        <authorList>
            <person name="Dougan E. K."/>
            <person name="Rhodes N."/>
            <person name="Thang M."/>
            <person name="Chan C."/>
        </authorList>
    </citation>
    <scope>NUCLEOTIDE SEQUENCE</scope>
</reference>
<feature type="region of interest" description="Disordered" evidence="1">
    <location>
        <begin position="103"/>
        <end position="144"/>
    </location>
</feature>
<keyword evidence="2" id="KW-0732">Signal</keyword>
<dbReference type="AlphaFoldDB" id="A0A812RRR7"/>
<evidence type="ECO:0000256" key="2">
    <source>
        <dbReference type="SAM" id="SignalP"/>
    </source>
</evidence>
<feature type="chain" id="PRO_5032822966" evidence="2">
    <location>
        <begin position="20"/>
        <end position="268"/>
    </location>
</feature>
<evidence type="ECO:0000256" key="1">
    <source>
        <dbReference type="SAM" id="MobiDB-lite"/>
    </source>
</evidence>
<comment type="caution">
    <text evidence="3">The sequence shown here is derived from an EMBL/GenBank/DDBJ whole genome shotgun (WGS) entry which is preliminary data.</text>
</comment>
<feature type="signal peptide" evidence="2">
    <location>
        <begin position="1"/>
        <end position="19"/>
    </location>
</feature>
<name>A0A812RRR7_9DINO</name>
<gene>
    <name evidence="3" type="ORF">SNAT2548_LOCUS24907</name>
</gene>
<proteinExistence type="predicted"/>
<sequence length="268" mass="28261">MMAALFNFLVVILCAGSLALILPEKTTALVVEKTAPDLDPVNVSFNETDLTAEEENDPNAPWNHEGKNPYDLADYDPSMNETNHTLEEIDAALQSRFEAAEENLAGNSTNETPSDVDAPPSEVESTELAATEAAEDDVKTAEPLTTDPEAGAEAMEPISSMAPVAEHHPEDVPAEPTDALAEPMEVPAEPTDVLAEPTSLPAEPTDLPAEPTDLPAEPTDLAEPGLELGEPGGELDEPTMAASGEVEKANTMAPTEEIASKIHGFTLS</sequence>
<dbReference type="Proteomes" id="UP000604046">
    <property type="component" value="Unassembled WGS sequence"/>
</dbReference>
<feature type="region of interest" description="Disordered" evidence="1">
    <location>
        <begin position="50"/>
        <end position="73"/>
    </location>
</feature>
<evidence type="ECO:0000313" key="4">
    <source>
        <dbReference type="Proteomes" id="UP000604046"/>
    </source>
</evidence>
<organism evidence="3 4">
    <name type="scientific">Symbiodinium natans</name>
    <dbReference type="NCBI Taxonomy" id="878477"/>
    <lineage>
        <taxon>Eukaryota</taxon>
        <taxon>Sar</taxon>
        <taxon>Alveolata</taxon>
        <taxon>Dinophyceae</taxon>
        <taxon>Suessiales</taxon>
        <taxon>Symbiodiniaceae</taxon>
        <taxon>Symbiodinium</taxon>
    </lineage>
</organism>
<feature type="region of interest" description="Disordered" evidence="1">
    <location>
        <begin position="165"/>
        <end position="238"/>
    </location>
</feature>
<accession>A0A812RRR7</accession>
<keyword evidence="4" id="KW-1185">Reference proteome</keyword>
<protein>
    <submittedName>
        <fullName evidence="3">Uncharacterized protein</fullName>
    </submittedName>
</protein>
<dbReference type="EMBL" id="CAJNDS010002373">
    <property type="protein sequence ID" value="CAE7453671.1"/>
    <property type="molecule type" value="Genomic_DNA"/>
</dbReference>
<evidence type="ECO:0000313" key="3">
    <source>
        <dbReference type="EMBL" id="CAE7453671.1"/>
    </source>
</evidence>
<feature type="compositionally biased region" description="Low complexity" evidence="1">
    <location>
        <begin position="121"/>
        <end position="132"/>
    </location>
</feature>